<evidence type="ECO:0000259" key="12">
    <source>
        <dbReference type="PROSITE" id="PS50112"/>
    </source>
</evidence>
<evidence type="ECO:0000256" key="6">
    <source>
        <dbReference type="ARBA" id="ARBA00022777"/>
    </source>
</evidence>
<dbReference type="SMART" id="SM00387">
    <property type="entry name" value="HATPase_c"/>
    <property type="match status" value="1"/>
</dbReference>
<dbReference type="Gene3D" id="3.30.450.20">
    <property type="entry name" value="PAS domain"/>
    <property type="match status" value="4"/>
</dbReference>
<dbReference type="SMART" id="SM00086">
    <property type="entry name" value="PAC"/>
    <property type="match status" value="3"/>
</dbReference>
<dbReference type="SMART" id="SM00091">
    <property type="entry name" value="PAS"/>
    <property type="match status" value="3"/>
</dbReference>
<feature type="modified residue" description="4-aspartylphosphate" evidence="9">
    <location>
        <position position="837"/>
    </location>
</feature>
<dbReference type="SUPFAM" id="SSF47384">
    <property type="entry name" value="Homodimeric domain of signal transducing histidine kinase"/>
    <property type="match status" value="1"/>
</dbReference>
<dbReference type="PANTHER" id="PTHR43065">
    <property type="entry name" value="SENSOR HISTIDINE KINASE"/>
    <property type="match status" value="1"/>
</dbReference>
<dbReference type="FunFam" id="3.30.450.20:FF:000099">
    <property type="entry name" value="Sensory box sensor histidine kinase"/>
    <property type="match status" value="1"/>
</dbReference>
<keyword evidence="8" id="KW-0902">Two-component regulatory system</keyword>
<evidence type="ECO:0000259" key="13">
    <source>
        <dbReference type="PROSITE" id="PS50113"/>
    </source>
</evidence>
<feature type="domain" description="PAS" evidence="12">
    <location>
        <begin position="282"/>
        <end position="352"/>
    </location>
</feature>
<dbReference type="Gene3D" id="3.40.50.2300">
    <property type="match status" value="2"/>
</dbReference>
<evidence type="ECO:0000256" key="7">
    <source>
        <dbReference type="ARBA" id="ARBA00022840"/>
    </source>
</evidence>
<dbReference type="InterPro" id="IPR013767">
    <property type="entry name" value="PAS_fold"/>
</dbReference>
<reference evidence="14 15" key="1">
    <citation type="submission" date="2017-08" db="EMBL/GenBank/DDBJ databases">
        <title>Infants hospitalized years apart are colonized by the same room-sourced microbial strains.</title>
        <authorList>
            <person name="Brooks B."/>
            <person name="Olm M.R."/>
            <person name="Firek B.A."/>
            <person name="Baker R."/>
            <person name="Thomas B.C."/>
            <person name="Morowitz M.J."/>
            <person name="Banfield J.F."/>
        </authorList>
    </citation>
    <scope>NUCLEOTIDE SEQUENCE [LARGE SCALE GENOMIC DNA]</scope>
    <source>
        <strain evidence="14">S2_005_002_R2_34</strain>
    </source>
</reference>
<dbReference type="GO" id="GO:0005524">
    <property type="term" value="F:ATP binding"/>
    <property type="evidence" value="ECO:0007669"/>
    <property type="project" value="UniProtKB-KW"/>
</dbReference>
<feature type="domain" description="PAC" evidence="13">
    <location>
        <begin position="96"/>
        <end position="150"/>
    </location>
</feature>
<evidence type="ECO:0000259" key="10">
    <source>
        <dbReference type="PROSITE" id="PS50109"/>
    </source>
</evidence>
<dbReference type="Pfam" id="PF00989">
    <property type="entry name" value="PAS"/>
    <property type="match status" value="1"/>
</dbReference>
<feature type="modified residue" description="4-aspartylphosphate" evidence="9">
    <location>
        <position position="978"/>
    </location>
</feature>
<evidence type="ECO:0000313" key="14">
    <source>
        <dbReference type="EMBL" id="PZQ45671.1"/>
    </source>
</evidence>
<keyword evidence="4" id="KW-0808">Transferase</keyword>
<comment type="caution">
    <text evidence="14">The sequence shown here is derived from an EMBL/GenBank/DDBJ whole genome shotgun (WGS) entry which is preliminary data.</text>
</comment>
<dbReference type="PANTHER" id="PTHR43065:SF49">
    <property type="entry name" value="HISTIDINE KINASE"/>
    <property type="match status" value="1"/>
</dbReference>
<dbReference type="InterPro" id="IPR011006">
    <property type="entry name" value="CheY-like_superfamily"/>
</dbReference>
<evidence type="ECO:0000313" key="15">
    <source>
        <dbReference type="Proteomes" id="UP000249185"/>
    </source>
</evidence>
<dbReference type="InterPro" id="IPR001789">
    <property type="entry name" value="Sig_transdc_resp-reg_receiver"/>
</dbReference>
<evidence type="ECO:0000256" key="1">
    <source>
        <dbReference type="ARBA" id="ARBA00000085"/>
    </source>
</evidence>
<evidence type="ECO:0000256" key="3">
    <source>
        <dbReference type="ARBA" id="ARBA00022553"/>
    </source>
</evidence>
<dbReference type="GO" id="GO:0006355">
    <property type="term" value="P:regulation of DNA-templated transcription"/>
    <property type="evidence" value="ECO:0007669"/>
    <property type="project" value="InterPro"/>
</dbReference>
<feature type="domain" description="Histidine kinase" evidence="10">
    <location>
        <begin position="544"/>
        <end position="767"/>
    </location>
</feature>
<dbReference type="Proteomes" id="UP000249185">
    <property type="component" value="Unassembled WGS sequence"/>
</dbReference>
<feature type="domain" description="Response regulatory" evidence="11">
    <location>
        <begin position="929"/>
        <end position="1040"/>
    </location>
</feature>
<dbReference type="EMBL" id="QFPW01000043">
    <property type="protein sequence ID" value="PZQ45671.1"/>
    <property type="molecule type" value="Genomic_DNA"/>
</dbReference>
<evidence type="ECO:0000256" key="5">
    <source>
        <dbReference type="ARBA" id="ARBA00022741"/>
    </source>
</evidence>
<dbReference type="InterPro" id="IPR000014">
    <property type="entry name" value="PAS"/>
</dbReference>
<dbReference type="Pfam" id="PF08448">
    <property type="entry name" value="PAS_4"/>
    <property type="match status" value="2"/>
</dbReference>
<dbReference type="CDD" id="cd18161">
    <property type="entry name" value="REC_hyHK_blue-like"/>
    <property type="match status" value="1"/>
</dbReference>
<dbReference type="Gene3D" id="1.10.287.130">
    <property type="match status" value="1"/>
</dbReference>
<dbReference type="SUPFAM" id="SSF55874">
    <property type="entry name" value="ATPase domain of HSP90 chaperone/DNA topoisomerase II/histidine kinase"/>
    <property type="match status" value="1"/>
</dbReference>
<proteinExistence type="predicted"/>
<dbReference type="InterPro" id="IPR003594">
    <property type="entry name" value="HATPase_dom"/>
</dbReference>
<dbReference type="InterPro" id="IPR000700">
    <property type="entry name" value="PAS-assoc_C"/>
</dbReference>
<evidence type="ECO:0000259" key="11">
    <source>
        <dbReference type="PROSITE" id="PS50110"/>
    </source>
</evidence>
<dbReference type="InterPro" id="IPR004358">
    <property type="entry name" value="Sig_transdc_His_kin-like_C"/>
</dbReference>
<feature type="domain" description="PAC" evidence="13">
    <location>
        <begin position="355"/>
        <end position="407"/>
    </location>
</feature>
<dbReference type="CDD" id="cd00130">
    <property type="entry name" value="PAS"/>
    <property type="match status" value="2"/>
</dbReference>
<dbReference type="PROSITE" id="PS50113">
    <property type="entry name" value="PAC"/>
    <property type="match status" value="2"/>
</dbReference>
<dbReference type="InterPro" id="IPR013656">
    <property type="entry name" value="PAS_4"/>
</dbReference>
<dbReference type="PROSITE" id="PS50112">
    <property type="entry name" value="PAS"/>
    <property type="match status" value="2"/>
</dbReference>
<accession>A0A2W5MWK2</accession>
<evidence type="ECO:0000256" key="8">
    <source>
        <dbReference type="ARBA" id="ARBA00023012"/>
    </source>
</evidence>
<dbReference type="SUPFAM" id="SSF55785">
    <property type="entry name" value="PYP-like sensor domain (PAS domain)"/>
    <property type="match status" value="4"/>
</dbReference>
<dbReference type="InterPro" id="IPR036097">
    <property type="entry name" value="HisK_dim/P_sf"/>
</dbReference>
<name>A0A2W5MWK2_RHOSU</name>
<keyword evidence="7" id="KW-0067">ATP-binding</keyword>
<dbReference type="InterPro" id="IPR013655">
    <property type="entry name" value="PAS_fold_3"/>
</dbReference>
<dbReference type="Pfam" id="PF02518">
    <property type="entry name" value="HATPase_c"/>
    <property type="match status" value="1"/>
</dbReference>
<gene>
    <name evidence="14" type="ORF">DI556_22260</name>
</gene>
<dbReference type="PROSITE" id="PS50110">
    <property type="entry name" value="RESPONSE_REGULATORY"/>
    <property type="match status" value="2"/>
</dbReference>
<evidence type="ECO:0000256" key="9">
    <source>
        <dbReference type="PROSITE-ProRule" id="PRU00169"/>
    </source>
</evidence>
<evidence type="ECO:0000256" key="2">
    <source>
        <dbReference type="ARBA" id="ARBA00012438"/>
    </source>
</evidence>
<dbReference type="PROSITE" id="PS50109">
    <property type="entry name" value="HIS_KIN"/>
    <property type="match status" value="1"/>
</dbReference>
<keyword evidence="3 9" id="KW-0597">Phosphoprotein</keyword>
<dbReference type="CDD" id="cd00082">
    <property type="entry name" value="HisKA"/>
    <property type="match status" value="1"/>
</dbReference>
<dbReference type="Gene3D" id="3.30.565.10">
    <property type="entry name" value="Histidine kinase-like ATPase, C-terminal domain"/>
    <property type="match status" value="1"/>
</dbReference>
<sequence length="1045" mass="113991">MLIRARDWAATSLGALEDWPATIKVVIATILRSPLPIVTLWGEDGVMIYNDAYSVFAGGRHPRLLGSKVREGWPEVAEFNDNVVRRVFRRGEALSYKDQVLVLDRGRGPSDVWLDLDYSPVVDEDGAPLGVIAIVVETTERVLTDQQLRDERARLSQIYEQSPSFMALLGGAQHSFEIVNPAYMSLVGDRDLLGRTVAEALPEARGQGYVDLLDEVYRSGQAQRSHNAIYDVPAPSGGPAERRYVDVIFQPIRDRDGRVLGVFVNGVDVTEGTVAQEALRASEARFRAFAEAMPNQAWTATTDGSLDWFNERVGEYSGRDGAALTGHGWFDIIHAEDRADAIARWREGLTAETLYETELRLRRADGEYRWHLVRALPVRGEAGTVERWIGTNTDIHEQKLVEFQSSRDLERIWNLSPVLKMVTTRSGTASSVNPAWTRTLGWTYEETVGRNVLHFVDPESRAAATARLKSLGTAARNTHAVSVMRAKDGGKRRIEWTSVSEDGMIYAFGRDITAEFEATEALRRSESALFQAQKMEAIGQLTGGVAHDFNNLLQVVGGNLQLLATELHGNPQAARRLRNAMEGVSRGARLAAQLLAFGRRQPLAPKVVNLARLVRGMDEILRRALGEAIEIETVISGGLWNTYVDPVNIENALLNLAINARDAMDGLGKLTIEAGNALLDAQYACDHLDVIPGQYVLLAVSDTGCGMPPEVTAKVFEPFFTTKSEDKGTGLGLSMVYGFVKQSGGHIKIYSELGEGTTIKIYLPRSTQVEDEPTRRDPGPVLGGQETILVAEDDEAVRRTVGETLTGLGYTVLQASDATAALAVVESGVRIDLLFSDVVMPGPLKAPDLARKATERLPALKVLFTSGYTENSIVHGGRLDEGVELLSKPYSRETLAHRLRTLLGQEPSEATEAVHPISPPDTHLPGRLLILVCEDDALIRMATVEMIEELGHAVLEAQSGGDALRMVAENAIDILVTDLGLPDMSGAAVISAVRAIAPNMPVIVATGRSSLEGITADDRVRLLPKPFDARALAEAIKALVATTRP</sequence>
<dbReference type="GO" id="GO:0000155">
    <property type="term" value="F:phosphorelay sensor kinase activity"/>
    <property type="evidence" value="ECO:0007669"/>
    <property type="project" value="InterPro"/>
</dbReference>
<dbReference type="EC" id="2.7.13.3" evidence="2"/>
<dbReference type="InterPro" id="IPR005467">
    <property type="entry name" value="His_kinase_dom"/>
</dbReference>
<dbReference type="InterPro" id="IPR035965">
    <property type="entry name" value="PAS-like_dom_sf"/>
</dbReference>
<dbReference type="SUPFAM" id="SSF52172">
    <property type="entry name" value="CheY-like"/>
    <property type="match status" value="2"/>
</dbReference>
<dbReference type="InterPro" id="IPR003661">
    <property type="entry name" value="HisK_dim/P_dom"/>
</dbReference>
<dbReference type="NCBIfam" id="TIGR00229">
    <property type="entry name" value="sensory_box"/>
    <property type="match status" value="2"/>
</dbReference>
<dbReference type="Pfam" id="PF00072">
    <property type="entry name" value="Response_reg"/>
    <property type="match status" value="2"/>
</dbReference>
<keyword evidence="6 14" id="KW-0418">Kinase</keyword>
<feature type="domain" description="PAS" evidence="12">
    <location>
        <begin position="405"/>
        <end position="475"/>
    </location>
</feature>
<keyword evidence="5" id="KW-0547">Nucleotide-binding</keyword>
<protein>
    <recommendedName>
        <fullName evidence="2">histidine kinase</fullName>
        <ecNumber evidence="2">2.7.13.3</ecNumber>
    </recommendedName>
</protein>
<comment type="catalytic activity">
    <reaction evidence="1">
        <text>ATP + protein L-histidine = ADP + protein N-phospho-L-histidine.</text>
        <dbReference type="EC" id="2.7.13.3"/>
    </reaction>
</comment>
<evidence type="ECO:0000256" key="4">
    <source>
        <dbReference type="ARBA" id="ARBA00022679"/>
    </source>
</evidence>
<dbReference type="SMART" id="SM00388">
    <property type="entry name" value="HisKA"/>
    <property type="match status" value="1"/>
</dbReference>
<dbReference type="PRINTS" id="PR00344">
    <property type="entry name" value="BCTRLSENSOR"/>
</dbReference>
<dbReference type="AlphaFoldDB" id="A0A2W5MWK2"/>
<organism evidence="14 15">
    <name type="scientific">Rhodovulum sulfidophilum</name>
    <name type="common">Rhodobacter sulfidophilus</name>
    <dbReference type="NCBI Taxonomy" id="35806"/>
    <lineage>
        <taxon>Bacteria</taxon>
        <taxon>Pseudomonadati</taxon>
        <taxon>Pseudomonadota</taxon>
        <taxon>Alphaproteobacteria</taxon>
        <taxon>Rhodobacterales</taxon>
        <taxon>Paracoccaceae</taxon>
        <taxon>Rhodovulum</taxon>
    </lineage>
</organism>
<feature type="domain" description="Response regulatory" evidence="11">
    <location>
        <begin position="787"/>
        <end position="903"/>
    </location>
</feature>
<dbReference type="InterPro" id="IPR036890">
    <property type="entry name" value="HATPase_C_sf"/>
</dbReference>
<dbReference type="Pfam" id="PF08447">
    <property type="entry name" value="PAS_3"/>
    <property type="match status" value="1"/>
</dbReference>
<dbReference type="SMART" id="SM00448">
    <property type="entry name" value="REC"/>
    <property type="match status" value="2"/>
</dbReference>
<dbReference type="InterPro" id="IPR001610">
    <property type="entry name" value="PAC"/>
</dbReference>